<protein>
    <recommendedName>
        <fullName evidence="4">Concanavalin A-like lectin/glucanase superfamily protein</fullName>
    </recommendedName>
</protein>
<gene>
    <name evidence="2" type="ORF">Ahu01nite_055500</name>
</gene>
<name>A0ABQ3ZVH2_9ACTN</name>
<keyword evidence="1" id="KW-0732">Signal</keyword>
<keyword evidence="3" id="KW-1185">Reference proteome</keyword>
<feature type="chain" id="PRO_5047403357" description="Concanavalin A-like lectin/glucanase superfamily protein" evidence="1">
    <location>
        <begin position="25"/>
        <end position="259"/>
    </location>
</feature>
<evidence type="ECO:0008006" key="4">
    <source>
        <dbReference type="Google" id="ProtNLM"/>
    </source>
</evidence>
<dbReference type="RefSeq" id="WP_203839539.1">
    <property type="nucleotide sequence ID" value="NZ_BAAATV010000040.1"/>
</dbReference>
<organism evidence="2 3">
    <name type="scientific">Winogradskya humida</name>
    <dbReference type="NCBI Taxonomy" id="113566"/>
    <lineage>
        <taxon>Bacteria</taxon>
        <taxon>Bacillati</taxon>
        <taxon>Actinomycetota</taxon>
        <taxon>Actinomycetes</taxon>
        <taxon>Micromonosporales</taxon>
        <taxon>Micromonosporaceae</taxon>
        <taxon>Winogradskya</taxon>
    </lineage>
</organism>
<comment type="caution">
    <text evidence="2">The sequence shown here is derived from an EMBL/GenBank/DDBJ whole genome shotgun (WGS) entry which is preliminary data.</text>
</comment>
<feature type="signal peptide" evidence="1">
    <location>
        <begin position="1"/>
        <end position="24"/>
    </location>
</feature>
<dbReference type="SUPFAM" id="SSF49899">
    <property type="entry name" value="Concanavalin A-like lectins/glucanases"/>
    <property type="match status" value="1"/>
</dbReference>
<dbReference type="EMBL" id="BOMN01000077">
    <property type="protein sequence ID" value="GIE22448.1"/>
    <property type="molecule type" value="Genomic_DNA"/>
</dbReference>
<evidence type="ECO:0000313" key="3">
    <source>
        <dbReference type="Proteomes" id="UP000603200"/>
    </source>
</evidence>
<dbReference type="Gene3D" id="2.60.120.200">
    <property type="match status" value="1"/>
</dbReference>
<sequence>MRFTATTALISALALASVSAPASASPAPGSAAAGFAAAAAAGPVTVARYTFDTGTTSATKVSDLSQRGSALTIRTKDKGRINFNGTRPHTYAAFAAPCPAKAPTCPRALLEGTDDADLDPGTRQFRWGASVRLTKAQVAGSSNVMQKGVVDTQSLWKMQIGATHGKAQCIAIGTGSPTPVIYLIRSAVTVADGTWHSVLCQRSGARLSVYVDGKLSGTLAIPATLSISNDLPLRIGGPNFNTTSDMYHGLLDDVYARLG</sequence>
<evidence type="ECO:0000256" key="1">
    <source>
        <dbReference type="SAM" id="SignalP"/>
    </source>
</evidence>
<dbReference type="Pfam" id="PF13385">
    <property type="entry name" value="Laminin_G_3"/>
    <property type="match status" value="1"/>
</dbReference>
<reference evidence="2 3" key="1">
    <citation type="submission" date="2021-01" db="EMBL/GenBank/DDBJ databases">
        <title>Whole genome shotgun sequence of Actinoplanes humidus NBRC 14915.</title>
        <authorList>
            <person name="Komaki H."/>
            <person name="Tamura T."/>
        </authorList>
    </citation>
    <scope>NUCLEOTIDE SEQUENCE [LARGE SCALE GENOMIC DNA]</scope>
    <source>
        <strain evidence="2 3">NBRC 14915</strain>
    </source>
</reference>
<evidence type="ECO:0000313" key="2">
    <source>
        <dbReference type="EMBL" id="GIE22448.1"/>
    </source>
</evidence>
<dbReference type="InterPro" id="IPR013320">
    <property type="entry name" value="ConA-like_dom_sf"/>
</dbReference>
<dbReference type="Proteomes" id="UP000603200">
    <property type="component" value="Unassembled WGS sequence"/>
</dbReference>
<accession>A0ABQ3ZVH2</accession>
<proteinExistence type="predicted"/>